<dbReference type="PANTHER" id="PTHR11739">
    <property type="entry name" value="CITRATE SYNTHASE"/>
    <property type="match status" value="1"/>
</dbReference>
<dbReference type="PANTHER" id="PTHR11739:SF4">
    <property type="entry name" value="CITRATE SYNTHASE, PEROXISOMAL"/>
    <property type="match status" value="1"/>
</dbReference>
<dbReference type="InterPro" id="IPR016143">
    <property type="entry name" value="Citrate_synth-like_sm_a-sub"/>
</dbReference>
<dbReference type="EC" id="2.3.3.16" evidence="3"/>
<evidence type="ECO:0000313" key="6">
    <source>
        <dbReference type="EMBL" id="GLQ17063.1"/>
    </source>
</evidence>
<protein>
    <recommendedName>
        <fullName evidence="3">citrate synthase (unknown stereospecificity)</fullName>
        <ecNumber evidence="3">2.3.3.16</ecNumber>
    </recommendedName>
</protein>
<dbReference type="SUPFAM" id="SSF48256">
    <property type="entry name" value="Citrate synthase"/>
    <property type="match status" value="1"/>
</dbReference>
<proteinExistence type="inferred from homology"/>
<dbReference type="InterPro" id="IPR002020">
    <property type="entry name" value="Citrate_synthase"/>
</dbReference>
<dbReference type="Pfam" id="PF12728">
    <property type="entry name" value="HTH_17"/>
    <property type="match status" value="1"/>
</dbReference>
<sequence length="395" mass="43318">MKNAPHNSPYSMEAKEVCTQLQISPDTLYAYVSRGIIRKIAHPQDGRRSLYHRHDFEKLLCKKKTGRSRSAVAASTISWGEPVLKSSITEIADEQVFYRGQNAVDLAKSFKFEQIFELLLGEAFRAPPPEVNRYVLQQINQDWPPINRLMAMLTHEAATLGSAGRVQTARRLLRQSAMVIAGTVEDYMDYDIAELLAKHWHIAKHGDDILNQALILCADHELNASAYAARVAASAKANLPASLLAGVTTLTGDAHGGMTTLAREWKETAQMSQMNGEEPPILASGQTPPGFGHPFYPNGDPRALALIDVCGSPSDWISLKTSVFEKTGKTPSLDFGLALVEEHLGLPVGSGLGLFALGRMAGWMAHIFEQRKKGKLIRPRAIYAGKRHKVTAANA</sequence>
<keyword evidence="4" id="KW-0808">Transferase</keyword>
<feature type="domain" description="Helix-turn-helix" evidence="5">
    <location>
        <begin position="14"/>
        <end position="63"/>
    </location>
</feature>
<dbReference type="InterPro" id="IPR016142">
    <property type="entry name" value="Citrate_synth-like_lrg_a-sub"/>
</dbReference>
<gene>
    <name evidence="6" type="ORF">GCM10007879_13120</name>
</gene>
<comment type="caution">
    <text evidence="6">The sequence shown here is derived from an EMBL/GenBank/DDBJ whole genome shotgun (WGS) entry which is preliminary data.</text>
</comment>
<dbReference type="InterPro" id="IPR036969">
    <property type="entry name" value="Citrate_synthase_sf"/>
</dbReference>
<dbReference type="EMBL" id="BSNI01000002">
    <property type="protein sequence ID" value="GLQ17063.1"/>
    <property type="molecule type" value="Genomic_DNA"/>
</dbReference>
<evidence type="ECO:0000259" key="5">
    <source>
        <dbReference type="Pfam" id="PF12728"/>
    </source>
</evidence>
<evidence type="ECO:0000313" key="7">
    <source>
        <dbReference type="Proteomes" id="UP001161405"/>
    </source>
</evidence>
<reference evidence="6" key="1">
    <citation type="journal article" date="2014" name="Int. J. Syst. Evol. Microbiol.">
        <title>Complete genome of a new Firmicutes species belonging to the dominant human colonic microbiota ('Ruminococcus bicirculans') reveals two chromosomes and a selective capacity to utilize plant glucans.</title>
        <authorList>
            <consortium name="NISC Comparative Sequencing Program"/>
            <person name="Wegmann U."/>
            <person name="Louis P."/>
            <person name="Goesmann A."/>
            <person name="Henrissat B."/>
            <person name="Duncan S.H."/>
            <person name="Flint H.J."/>
        </authorList>
    </citation>
    <scope>NUCLEOTIDE SEQUENCE</scope>
    <source>
        <strain evidence="6">NBRC 107169</strain>
    </source>
</reference>
<evidence type="ECO:0000256" key="3">
    <source>
        <dbReference type="ARBA" id="ARBA00012972"/>
    </source>
</evidence>
<evidence type="ECO:0000256" key="4">
    <source>
        <dbReference type="ARBA" id="ARBA00022679"/>
    </source>
</evidence>
<comment type="pathway">
    <text evidence="1">Carbohydrate metabolism; tricarboxylic acid cycle; isocitrate from oxaloacetate: step 1/2.</text>
</comment>
<dbReference type="Pfam" id="PF00285">
    <property type="entry name" value="Citrate_synt"/>
    <property type="match status" value="1"/>
</dbReference>
<keyword evidence="7" id="KW-1185">Reference proteome</keyword>
<name>A0ABQ5UR31_9HYPH</name>
<evidence type="ECO:0000256" key="2">
    <source>
        <dbReference type="ARBA" id="ARBA00010566"/>
    </source>
</evidence>
<reference evidence="6" key="2">
    <citation type="submission" date="2023-01" db="EMBL/GenBank/DDBJ databases">
        <title>Draft genome sequence of Maritalea porphyrae strain NBRC 107169.</title>
        <authorList>
            <person name="Sun Q."/>
            <person name="Mori K."/>
        </authorList>
    </citation>
    <scope>NUCLEOTIDE SEQUENCE</scope>
    <source>
        <strain evidence="6">NBRC 107169</strain>
    </source>
</reference>
<comment type="similarity">
    <text evidence="2">Belongs to the citrate synthase family.</text>
</comment>
<dbReference type="CDD" id="cd06102">
    <property type="entry name" value="citrate_synt_like_2"/>
    <property type="match status" value="1"/>
</dbReference>
<dbReference type="Gene3D" id="1.10.230.10">
    <property type="entry name" value="Cytochrome P450-Terp, domain 2"/>
    <property type="match status" value="1"/>
</dbReference>
<dbReference type="Gene3D" id="1.10.580.10">
    <property type="entry name" value="Citrate Synthase, domain 1"/>
    <property type="match status" value="1"/>
</dbReference>
<accession>A0ABQ5UR31</accession>
<organism evidence="6 7">
    <name type="scientific">Maritalea porphyrae</name>
    <dbReference type="NCBI Taxonomy" id="880732"/>
    <lineage>
        <taxon>Bacteria</taxon>
        <taxon>Pseudomonadati</taxon>
        <taxon>Pseudomonadota</taxon>
        <taxon>Alphaproteobacteria</taxon>
        <taxon>Hyphomicrobiales</taxon>
        <taxon>Devosiaceae</taxon>
        <taxon>Maritalea</taxon>
    </lineage>
</organism>
<dbReference type="Proteomes" id="UP001161405">
    <property type="component" value="Unassembled WGS sequence"/>
</dbReference>
<dbReference type="InterPro" id="IPR041657">
    <property type="entry name" value="HTH_17"/>
</dbReference>
<dbReference type="PRINTS" id="PR00143">
    <property type="entry name" value="CITRTSNTHASE"/>
</dbReference>
<evidence type="ECO:0000256" key="1">
    <source>
        <dbReference type="ARBA" id="ARBA00004751"/>
    </source>
</evidence>